<reference evidence="1 2" key="1">
    <citation type="submission" date="2024-05" db="EMBL/GenBank/DDBJ databases">
        <title>Genome sequencing of Marine Estuary Bacteria, Shewanella vesiculosa and S. baltica, and Pseudomonas syringae.</title>
        <authorList>
            <person name="Gurung A."/>
            <person name="Maclea K.S."/>
        </authorList>
    </citation>
    <scope>NUCLEOTIDE SEQUENCE [LARGE SCALE GENOMIC DNA]</scope>
    <source>
        <strain evidence="1 2">1A</strain>
    </source>
</reference>
<evidence type="ECO:0000313" key="1">
    <source>
        <dbReference type="EMBL" id="MEO3684681.1"/>
    </source>
</evidence>
<dbReference type="Proteomes" id="UP001477278">
    <property type="component" value="Unassembled WGS sequence"/>
</dbReference>
<proteinExistence type="predicted"/>
<protein>
    <submittedName>
        <fullName evidence="1">Uncharacterized protein</fullName>
    </submittedName>
</protein>
<comment type="caution">
    <text evidence="1">The sequence shown here is derived from an EMBL/GenBank/DDBJ whole genome shotgun (WGS) entry which is preliminary data.</text>
</comment>
<dbReference type="EMBL" id="JBDPZN010000023">
    <property type="protein sequence ID" value="MEO3684681.1"/>
    <property type="molecule type" value="Genomic_DNA"/>
</dbReference>
<evidence type="ECO:0000313" key="2">
    <source>
        <dbReference type="Proteomes" id="UP001477278"/>
    </source>
</evidence>
<keyword evidence="2" id="KW-1185">Reference proteome</keyword>
<sequence>MNQPIKLIPLHIQSLDSQLIDKTGDGFGYSSFHNEGDETKLTPGGILVHKKTKMRFEVPLPSFTVEQFEKKPYTDVWTTERDDLECWKSIRHEYIGKRTMLACENGKTVLLIEDKHFTIEN</sequence>
<organism evidence="1 2">
    <name type="scientific">Shewanella vesiculosa</name>
    <dbReference type="NCBI Taxonomy" id="518738"/>
    <lineage>
        <taxon>Bacteria</taxon>
        <taxon>Pseudomonadati</taxon>
        <taxon>Pseudomonadota</taxon>
        <taxon>Gammaproteobacteria</taxon>
        <taxon>Alteromonadales</taxon>
        <taxon>Shewanellaceae</taxon>
        <taxon>Shewanella</taxon>
    </lineage>
</organism>
<gene>
    <name evidence="1" type="ORF">ABHN84_20670</name>
</gene>
<dbReference type="RefSeq" id="WP_347691063.1">
    <property type="nucleotide sequence ID" value="NZ_JBDPZN010000023.1"/>
</dbReference>
<name>A0ABV0FV26_9GAMM</name>
<accession>A0ABV0FV26</accession>